<comment type="caution">
    <text evidence="2">The sequence shown here is derived from an EMBL/GenBank/DDBJ whole genome shotgun (WGS) entry which is preliminary data.</text>
</comment>
<dbReference type="PROSITE" id="PS51318">
    <property type="entry name" value="TAT"/>
    <property type="match status" value="1"/>
</dbReference>
<dbReference type="OrthoDB" id="5166384at2"/>
<dbReference type="EMBL" id="SJKB01000004">
    <property type="protein sequence ID" value="TCC62147.1"/>
    <property type="molecule type" value="Genomic_DNA"/>
</dbReference>
<protein>
    <submittedName>
        <fullName evidence="2">Extracellular solute-binding protein</fullName>
    </submittedName>
</protein>
<dbReference type="Pfam" id="PF13416">
    <property type="entry name" value="SBP_bac_8"/>
    <property type="match status" value="1"/>
</dbReference>
<dbReference type="PROSITE" id="PS51257">
    <property type="entry name" value="PROKAR_LIPOPROTEIN"/>
    <property type="match status" value="1"/>
</dbReference>
<sequence length="541" mass="59085">MTMISRRRLLGGSLAAAAGIGGLSGCATVTRSTDIAALNKPVALPTYRRFDGPKPDLPRSHPLMPDCFYRFPAQPVRVTEGKPGDGSDVSGTVPTSNPIPPTADRNPYWQELNRRVGSPLELTITSAAGNDYVNKFATSVAGDTLGDLFNVDSGFAYLPQFLEARAQDLTEYLSGDAILEYPFLANLSTDSWRGCVYSGGIRAVPIQRGVMSSNLLLARQDILDQLGVELGSPNVDELIKVAKAVTDQKKNRWAFAVPPTAALSAMLGLPNGWEVRDGRLVQSRELEEHKQMIGIGRQLQKDGLIHPDGVAKNNQKVWFTQGSAVMTQDTYSSIQSFYRRATVKTFAIGLPVVRDDAGKVGRFLLGAPNNSIAAMRPSSPERTRMLLRVLNWFAAPFGTEEYLFRKFGLQGRHYKLNGTDPVLTEAGSSEVCLGEFPIQYLADGGYPVYFPGHPEAVDVAYGHLKTILPTAILQPTYGLYSPTQSTKGKVFDTRFDALTKDIQLGRADLADWDKANADWRKAGGDAIRHEYEEALAIKGNK</sequence>
<proteinExistence type="predicted"/>
<dbReference type="AlphaFoldDB" id="A0A4R0KQE9"/>
<evidence type="ECO:0000256" key="1">
    <source>
        <dbReference type="SAM" id="MobiDB-lite"/>
    </source>
</evidence>
<dbReference type="InterPro" id="IPR006311">
    <property type="entry name" value="TAT_signal"/>
</dbReference>
<dbReference type="RefSeq" id="WP_131355905.1">
    <property type="nucleotide sequence ID" value="NZ_SJKB01000004.1"/>
</dbReference>
<name>A0A4R0KQE9_9ACTN</name>
<dbReference type="SUPFAM" id="SSF53850">
    <property type="entry name" value="Periplasmic binding protein-like II"/>
    <property type="match status" value="1"/>
</dbReference>
<accession>A0A4R0KQE9</accession>
<organism evidence="2 3">
    <name type="scientific">Kribbella pittospori</name>
    <dbReference type="NCBI Taxonomy" id="722689"/>
    <lineage>
        <taxon>Bacteria</taxon>
        <taxon>Bacillati</taxon>
        <taxon>Actinomycetota</taxon>
        <taxon>Actinomycetes</taxon>
        <taxon>Propionibacteriales</taxon>
        <taxon>Kribbellaceae</taxon>
        <taxon>Kribbella</taxon>
    </lineage>
</organism>
<evidence type="ECO:0000313" key="2">
    <source>
        <dbReference type="EMBL" id="TCC62147.1"/>
    </source>
</evidence>
<dbReference type="InterPro" id="IPR006059">
    <property type="entry name" value="SBP"/>
</dbReference>
<gene>
    <name evidence="2" type="ORF">E0H73_15670</name>
</gene>
<evidence type="ECO:0000313" key="3">
    <source>
        <dbReference type="Proteomes" id="UP000291144"/>
    </source>
</evidence>
<reference evidence="2 3" key="1">
    <citation type="submission" date="2019-02" db="EMBL/GenBank/DDBJ databases">
        <title>Kribbella capetownensis sp. nov. and Kribbella speibonae sp. nov., isolated from soil.</title>
        <authorList>
            <person name="Curtis S.M."/>
            <person name="Norton I."/>
            <person name="Everest G.J."/>
            <person name="Meyers P.R."/>
        </authorList>
    </citation>
    <scope>NUCLEOTIDE SEQUENCE [LARGE SCALE GENOMIC DNA]</scope>
    <source>
        <strain evidence="2 3">NRRL B-24813</strain>
    </source>
</reference>
<keyword evidence="3" id="KW-1185">Reference proteome</keyword>
<dbReference type="Proteomes" id="UP000291144">
    <property type="component" value="Unassembled WGS sequence"/>
</dbReference>
<dbReference type="Gene3D" id="3.40.190.10">
    <property type="entry name" value="Periplasmic binding protein-like II"/>
    <property type="match status" value="1"/>
</dbReference>
<feature type="region of interest" description="Disordered" evidence="1">
    <location>
        <begin position="79"/>
        <end position="106"/>
    </location>
</feature>